<protein>
    <recommendedName>
        <fullName evidence="7">Phosphofructokinase</fullName>
    </recommendedName>
</protein>
<reference evidence="10" key="1">
    <citation type="submission" date="2021-07" db="EMBL/GenBank/DDBJ databases">
        <title>Neiella marina sp. nov., isolated from the intestinal content of sea cucumber Apostichopus japonicus.</title>
        <authorList>
            <person name="Bai X."/>
        </authorList>
    </citation>
    <scope>NUCLEOTIDE SEQUENCE</scope>
    <source>
        <strain evidence="10">126</strain>
    </source>
</reference>
<dbReference type="InterPro" id="IPR002173">
    <property type="entry name" value="Carboh/pur_kinase_PfkB_CS"/>
</dbReference>
<dbReference type="InterPro" id="IPR029056">
    <property type="entry name" value="Ribokinase-like"/>
</dbReference>
<keyword evidence="3 8" id="KW-0547">Nucleotide-binding</keyword>
<gene>
    <name evidence="10" type="primary">pfkB</name>
    <name evidence="10" type="ORF">K0504_11080</name>
</gene>
<dbReference type="InterPro" id="IPR022463">
    <property type="entry name" value="1-PFruKinase"/>
</dbReference>
<dbReference type="PANTHER" id="PTHR46566">
    <property type="entry name" value="1-PHOSPHOFRUCTOKINASE-RELATED"/>
    <property type="match status" value="1"/>
</dbReference>
<comment type="caution">
    <text evidence="10">The sequence shown here is derived from an EMBL/GenBank/DDBJ whole genome shotgun (WGS) entry which is preliminary data.</text>
</comment>
<dbReference type="SUPFAM" id="SSF53613">
    <property type="entry name" value="Ribokinase-like"/>
    <property type="match status" value="1"/>
</dbReference>
<dbReference type="PROSITE" id="PS00583">
    <property type="entry name" value="PFKB_KINASES_1"/>
    <property type="match status" value="1"/>
</dbReference>
<keyword evidence="4 8" id="KW-0418">Kinase</keyword>
<dbReference type="PIRSF" id="PIRSF000535">
    <property type="entry name" value="1PFK/6PFK/LacC"/>
    <property type="match status" value="1"/>
</dbReference>
<evidence type="ECO:0000313" key="11">
    <source>
        <dbReference type="Proteomes" id="UP001166251"/>
    </source>
</evidence>
<dbReference type="PROSITE" id="PS00584">
    <property type="entry name" value="PFKB_KINASES_2"/>
    <property type="match status" value="1"/>
</dbReference>
<feature type="domain" description="Carbohydrate kinase PfkB" evidence="9">
    <location>
        <begin position="13"/>
        <end position="296"/>
    </location>
</feature>
<dbReference type="CDD" id="cd01164">
    <property type="entry name" value="FruK_PfkB_like"/>
    <property type="match status" value="1"/>
</dbReference>
<evidence type="ECO:0000256" key="2">
    <source>
        <dbReference type="ARBA" id="ARBA00022679"/>
    </source>
</evidence>
<dbReference type="InterPro" id="IPR017583">
    <property type="entry name" value="Tagatose/fructose_Pkinase"/>
</dbReference>
<sequence length="314" mass="33697">MKQIITVTLNPAIDMTGDVSQLNIGHVNRVHDDSRRAAGKGINVACVLAQLGAKVHTTGFLGEQNQADFDELFTHYAAKYNLTEHFIRVPGLTRTNVKLAEAHGQVTDINFSGFSVDKAAQQTLLQHLVECANGNTLVIIAGSLPQGIAPAYLSELISQLKQQGATTFVDTSGDALLAAWQAQPEWLKPNQDELAQLLGRQIEPDTIGTETRQLAMTPRQTLIVSAGAAGVYTFGAHGEFHCKPPVVQVHSTVGAGDTLVAGLAWGWLNDLPFEQTLKKAVALSAWAVTQHGVNVPDEMRIQALLANVAVESID</sequence>
<name>A0ABS7EGV4_9GAMM</name>
<evidence type="ECO:0000256" key="4">
    <source>
        <dbReference type="ARBA" id="ARBA00022777"/>
    </source>
</evidence>
<evidence type="ECO:0000256" key="7">
    <source>
        <dbReference type="PIRNR" id="PIRNR000535"/>
    </source>
</evidence>
<keyword evidence="11" id="KW-1185">Reference proteome</keyword>
<dbReference type="PANTHER" id="PTHR46566:SF5">
    <property type="entry name" value="1-PHOSPHOFRUCTOKINASE"/>
    <property type="match status" value="1"/>
</dbReference>
<dbReference type="GO" id="GO:0008662">
    <property type="term" value="F:1-phosphofructokinase activity"/>
    <property type="evidence" value="ECO:0007669"/>
    <property type="project" value="UniProtKB-EC"/>
</dbReference>
<dbReference type="RefSeq" id="WP_220104263.1">
    <property type="nucleotide sequence ID" value="NZ_JAHZSS010000012.1"/>
</dbReference>
<evidence type="ECO:0000259" key="9">
    <source>
        <dbReference type="Pfam" id="PF00294"/>
    </source>
</evidence>
<evidence type="ECO:0000256" key="1">
    <source>
        <dbReference type="ARBA" id="ARBA00010688"/>
    </source>
</evidence>
<dbReference type="Proteomes" id="UP001166251">
    <property type="component" value="Unassembled WGS sequence"/>
</dbReference>
<evidence type="ECO:0000313" key="10">
    <source>
        <dbReference type="EMBL" id="MBW8191581.1"/>
    </source>
</evidence>
<comment type="function">
    <text evidence="8">Catalyzes the ATP-dependent phosphorylation of fructose-l-phosphate to fructose-l,6-bisphosphate.</text>
</comment>
<organism evidence="10 11">
    <name type="scientific">Neiella holothuriorum</name>
    <dbReference type="NCBI Taxonomy" id="2870530"/>
    <lineage>
        <taxon>Bacteria</taxon>
        <taxon>Pseudomonadati</taxon>
        <taxon>Pseudomonadota</taxon>
        <taxon>Gammaproteobacteria</taxon>
        <taxon>Alteromonadales</taxon>
        <taxon>Echinimonadaceae</taxon>
        <taxon>Neiella</taxon>
    </lineage>
</organism>
<evidence type="ECO:0000256" key="6">
    <source>
        <dbReference type="ARBA" id="ARBA00047745"/>
    </source>
</evidence>
<dbReference type="Gene3D" id="3.40.1190.20">
    <property type="match status" value="1"/>
</dbReference>
<dbReference type="Pfam" id="PF00294">
    <property type="entry name" value="PfkB"/>
    <property type="match status" value="1"/>
</dbReference>
<accession>A0ABS7EGV4</accession>
<evidence type="ECO:0000256" key="5">
    <source>
        <dbReference type="ARBA" id="ARBA00022840"/>
    </source>
</evidence>
<evidence type="ECO:0000256" key="3">
    <source>
        <dbReference type="ARBA" id="ARBA00022741"/>
    </source>
</evidence>
<dbReference type="InterPro" id="IPR011611">
    <property type="entry name" value="PfkB_dom"/>
</dbReference>
<comment type="catalytic activity">
    <reaction evidence="6 8">
        <text>beta-D-fructose 1-phosphate + ATP = beta-D-fructose 1,6-bisphosphate + ADP + H(+)</text>
        <dbReference type="Rhea" id="RHEA:14213"/>
        <dbReference type="ChEBI" id="CHEBI:15378"/>
        <dbReference type="ChEBI" id="CHEBI:30616"/>
        <dbReference type="ChEBI" id="CHEBI:32966"/>
        <dbReference type="ChEBI" id="CHEBI:138881"/>
        <dbReference type="ChEBI" id="CHEBI:456216"/>
        <dbReference type="EC" id="2.7.1.56"/>
    </reaction>
</comment>
<dbReference type="NCBIfam" id="TIGR03828">
    <property type="entry name" value="pfkB"/>
    <property type="match status" value="1"/>
</dbReference>
<keyword evidence="2 7" id="KW-0808">Transferase</keyword>
<comment type="similarity">
    <text evidence="1 7 8">Belongs to the carbohydrate kinase PfkB family.</text>
</comment>
<dbReference type="EMBL" id="JAHZSS010000012">
    <property type="protein sequence ID" value="MBW8191581.1"/>
    <property type="molecule type" value="Genomic_DNA"/>
</dbReference>
<evidence type="ECO:0000256" key="8">
    <source>
        <dbReference type="RuleBase" id="RU369061"/>
    </source>
</evidence>
<keyword evidence="5 8" id="KW-0067">ATP-binding</keyword>
<proteinExistence type="inferred from homology"/>
<dbReference type="NCBIfam" id="TIGR03168">
    <property type="entry name" value="1-PFK"/>
    <property type="match status" value="1"/>
</dbReference>